<proteinExistence type="predicted"/>
<feature type="transmembrane region" description="Helical" evidence="1">
    <location>
        <begin position="178"/>
        <end position="201"/>
    </location>
</feature>
<evidence type="ECO:0000313" key="2">
    <source>
        <dbReference type="EMBL" id="KAG7092154.1"/>
    </source>
</evidence>
<comment type="caution">
    <text evidence="2">The sequence shown here is derived from an EMBL/GenBank/DDBJ whole genome shotgun (WGS) entry which is preliminary data.</text>
</comment>
<dbReference type="Proteomes" id="UP001049176">
    <property type="component" value="Chromosome 5"/>
</dbReference>
<keyword evidence="1" id="KW-1133">Transmembrane helix</keyword>
<accession>A0A9P7RYI0</accession>
<feature type="transmembrane region" description="Helical" evidence="1">
    <location>
        <begin position="128"/>
        <end position="149"/>
    </location>
</feature>
<gene>
    <name evidence="2" type="ORF">E1B28_008523</name>
</gene>
<name>A0A9P7RYI0_9AGAR</name>
<feature type="transmembrane region" description="Helical" evidence="1">
    <location>
        <begin position="25"/>
        <end position="49"/>
    </location>
</feature>
<dbReference type="KEGG" id="more:E1B28_008523"/>
<feature type="transmembrane region" description="Helical" evidence="1">
    <location>
        <begin position="61"/>
        <end position="80"/>
    </location>
</feature>
<reference evidence="2" key="1">
    <citation type="journal article" date="2021" name="Genome Biol. Evol.">
        <title>The assembled and annotated genome of the fairy-ring fungus Marasmius oreades.</title>
        <authorList>
            <person name="Hiltunen M."/>
            <person name="Ament-Velasquez S.L."/>
            <person name="Johannesson H."/>
        </authorList>
    </citation>
    <scope>NUCLEOTIDE SEQUENCE</scope>
    <source>
        <strain evidence="2">03SP1</strain>
    </source>
</reference>
<evidence type="ECO:0000256" key="1">
    <source>
        <dbReference type="SAM" id="Phobius"/>
    </source>
</evidence>
<evidence type="ECO:0000313" key="3">
    <source>
        <dbReference type="Proteomes" id="UP001049176"/>
    </source>
</evidence>
<dbReference type="OrthoDB" id="3174319at2759"/>
<dbReference type="AlphaFoldDB" id="A0A9P7RYI0"/>
<keyword evidence="1" id="KW-0812">Transmembrane</keyword>
<keyword evidence="3" id="KW-1185">Reference proteome</keyword>
<sequence length="206" mass="22705">MAIARASMNANYLTNSQLLAVQHTIIRIGAEFLFFGIQALLFIVSTWLLFRKGIGAVRARVFLPILTSIMFLASLGVIIIDRMISLRQASSYGLNAPVIACGMHVSHDRHSTTAILDFVRNTQGPNTLSLVLTLPPLITNLVATSLIALKVWDYRKQIKSILTTSTTSRISSTRTEQVLLVLVGNGFLYCAVWLLILIAGFDDSRQ</sequence>
<dbReference type="RefSeq" id="XP_043008624.1">
    <property type="nucleotide sequence ID" value="XM_043153340.1"/>
</dbReference>
<organism evidence="2 3">
    <name type="scientific">Marasmius oreades</name>
    <name type="common">fairy-ring Marasmius</name>
    <dbReference type="NCBI Taxonomy" id="181124"/>
    <lineage>
        <taxon>Eukaryota</taxon>
        <taxon>Fungi</taxon>
        <taxon>Dikarya</taxon>
        <taxon>Basidiomycota</taxon>
        <taxon>Agaricomycotina</taxon>
        <taxon>Agaricomycetes</taxon>
        <taxon>Agaricomycetidae</taxon>
        <taxon>Agaricales</taxon>
        <taxon>Marasmiineae</taxon>
        <taxon>Marasmiaceae</taxon>
        <taxon>Marasmius</taxon>
    </lineage>
</organism>
<dbReference type="EMBL" id="CM032185">
    <property type="protein sequence ID" value="KAG7092154.1"/>
    <property type="molecule type" value="Genomic_DNA"/>
</dbReference>
<protein>
    <submittedName>
        <fullName evidence="2">Uncharacterized protein</fullName>
    </submittedName>
</protein>
<keyword evidence="1" id="KW-0472">Membrane</keyword>
<dbReference type="GeneID" id="66077599"/>